<accession>A0A140LB57</accession>
<dbReference type="GO" id="GO:0008745">
    <property type="term" value="F:N-acetylmuramoyl-L-alanine amidase activity"/>
    <property type="evidence" value="ECO:0007669"/>
    <property type="project" value="InterPro"/>
</dbReference>
<sequence length="159" mass="18239">MSGKIVLIVVHRKKLILPLLIILGISMLLMASRKNYVTSAVSHLFYDNIIAIDPGHGGIDGGTFQSGLLEKDINLDISLKIKKVLQHQNITAFPIESAKLYRYFPNFSSRILPFFHLLSSIGEYSYILSFRRKNKLKRNYNFFTSIVQKQHKSMDVFHP</sequence>
<dbReference type="Pfam" id="PF01520">
    <property type="entry name" value="Amidase_3"/>
    <property type="match status" value="1"/>
</dbReference>
<dbReference type="RefSeq" id="WP_068554547.1">
    <property type="nucleotide sequence ID" value="NZ_LOEE01000010.1"/>
</dbReference>
<gene>
    <name evidence="3" type="ORF">AN619_03840</name>
</gene>
<keyword evidence="1" id="KW-0812">Transmembrane</keyword>
<dbReference type="InterPro" id="IPR002508">
    <property type="entry name" value="MurNAc-LAA_cat"/>
</dbReference>
<feature type="transmembrane region" description="Helical" evidence="1">
    <location>
        <begin position="15"/>
        <end position="32"/>
    </location>
</feature>
<dbReference type="Gene3D" id="3.40.630.40">
    <property type="entry name" value="Zn-dependent exopeptidases"/>
    <property type="match status" value="1"/>
</dbReference>
<name>A0A140LB57_9FIRM</name>
<evidence type="ECO:0000256" key="1">
    <source>
        <dbReference type="SAM" id="Phobius"/>
    </source>
</evidence>
<keyword evidence="1" id="KW-1133">Transmembrane helix</keyword>
<feature type="domain" description="MurNAc-LAA" evidence="2">
    <location>
        <begin position="50"/>
        <end position="92"/>
    </location>
</feature>
<dbReference type="GO" id="GO:0009253">
    <property type="term" value="P:peptidoglycan catabolic process"/>
    <property type="evidence" value="ECO:0007669"/>
    <property type="project" value="InterPro"/>
</dbReference>
<proteinExistence type="predicted"/>
<dbReference type="EMBL" id="LOEE01000010">
    <property type="protein sequence ID" value="KXG77782.1"/>
    <property type="molecule type" value="Genomic_DNA"/>
</dbReference>
<dbReference type="Proteomes" id="UP000070456">
    <property type="component" value="Unassembled WGS sequence"/>
</dbReference>
<dbReference type="CDD" id="cd02696">
    <property type="entry name" value="MurNAc-LAA"/>
    <property type="match status" value="1"/>
</dbReference>
<reference evidence="3 4" key="1">
    <citation type="submission" date="2015-12" db="EMBL/GenBank/DDBJ databases">
        <title>Draft genome sequence of the thermoanaerobe Thermotalea metallivorans, an isolate from the runoff channel of the Great Artesian Basin, Australia.</title>
        <authorList>
            <person name="Patel B.K."/>
        </authorList>
    </citation>
    <scope>NUCLEOTIDE SEQUENCE [LARGE SCALE GENOMIC DNA]</scope>
    <source>
        <strain evidence="3 4">B2-1</strain>
    </source>
</reference>
<keyword evidence="1" id="KW-0472">Membrane</keyword>
<evidence type="ECO:0000259" key="2">
    <source>
        <dbReference type="Pfam" id="PF01520"/>
    </source>
</evidence>
<evidence type="ECO:0000313" key="4">
    <source>
        <dbReference type="Proteomes" id="UP000070456"/>
    </source>
</evidence>
<organism evidence="3 4">
    <name type="scientific">Thermotalea metallivorans</name>
    <dbReference type="NCBI Taxonomy" id="520762"/>
    <lineage>
        <taxon>Bacteria</taxon>
        <taxon>Bacillati</taxon>
        <taxon>Bacillota</taxon>
        <taxon>Clostridia</taxon>
        <taxon>Peptostreptococcales</taxon>
        <taxon>Thermotaleaceae</taxon>
        <taxon>Thermotalea</taxon>
    </lineage>
</organism>
<comment type="caution">
    <text evidence="3">The sequence shown here is derived from an EMBL/GenBank/DDBJ whole genome shotgun (WGS) entry which is preliminary data.</text>
</comment>
<protein>
    <recommendedName>
        <fullName evidence="2">MurNAc-LAA domain-containing protein</fullName>
    </recommendedName>
</protein>
<dbReference type="STRING" id="520762.AN619_03840"/>
<dbReference type="AlphaFoldDB" id="A0A140LB57"/>
<dbReference type="SUPFAM" id="SSF53187">
    <property type="entry name" value="Zn-dependent exopeptidases"/>
    <property type="match status" value="1"/>
</dbReference>
<evidence type="ECO:0000313" key="3">
    <source>
        <dbReference type="EMBL" id="KXG77782.1"/>
    </source>
</evidence>
<keyword evidence="4" id="KW-1185">Reference proteome</keyword>